<evidence type="ECO:0000313" key="13">
    <source>
        <dbReference type="Proteomes" id="UP001066276"/>
    </source>
</evidence>
<gene>
    <name evidence="12" type="ORF">NDU88_006027</name>
</gene>
<dbReference type="InterPro" id="IPR000725">
    <property type="entry name" value="Olfact_rcpt"/>
</dbReference>
<evidence type="ECO:0000256" key="3">
    <source>
        <dbReference type="ARBA" id="ARBA00022606"/>
    </source>
</evidence>
<evidence type="ECO:0000313" key="12">
    <source>
        <dbReference type="EMBL" id="KAJ1139660.1"/>
    </source>
</evidence>
<dbReference type="Pfam" id="PF13853">
    <property type="entry name" value="7tm_4"/>
    <property type="match status" value="1"/>
</dbReference>
<comment type="caution">
    <text evidence="12">The sequence shown here is derived from an EMBL/GenBank/DDBJ whole genome shotgun (WGS) entry which is preliminary data.</text>
</comment>
<dbReference type="InterPro" id="IPR000276">
    <property type="entry name" value="GPCR_Rhodpsn"/>
</dbReference>
<comment type="subcellular location">
    <subcellularLocation>
        <location evidence="1 10">Cell membrane</location>
        <topology evidence="1 10">Multi-pass membrane protein</topology>
    </subcellularLocation>
</comment>
<feature type="transmembrane region" description="Helical" evidence="10">
    <location>
        <begin position="215"/>
        <end position="234"/>
    </location>
</feature>
<evidence type="ECO:0000256" key="10">
    <source>
        <dbReference type="RuleBase" id="RU363047"/>
    </source>
</evidence>
<dbReference type="EMBL" id="JANPWB010000010">
    <property type="protein sequence ID" value="KAJ1139660.1"/>
    <property type="molecule type" value="Genomic_DNA"/>
</dbReference>
<dbReference type="GO" id="GO:0005886">
    <property type="term" value="C:plasma membrane"/>
    <property type="evidence" value="ECO:0007669"/>
    <property type="project" value="UniProtKB-SubCell"/>
</dbReference>
<sequence>MYFLLRNLSIQEVIFTTVTVPKLLATFQPLGRRISLTACAAQMFFFSVLGVTECFLLGVMACDRYIAICDPLRYVSIMTMQTCVLLVTVTWFSGFLVAFELVLLTFSLTYCADDKINHFFCDFSPVLKLACGDTSINVISLFVVSVFMMLLPFLLILYSYINILSTILQMKSSVGRCKVFSTCGSHLVSVALLYGSGMVVYLRTPTGDSESSGKLLSLLYCVGTPLLNPLIYSLRNQEVKRGLWSLIRRKLIE</sequence>
<dbReference type="PANTHER" id="PTHR26453">
    <property type="entry name" value="OLFACTORY RECEPTOR"/>
    <property type="match status" value="1"/>
</dbReference>
<comment type="similarity">
    <text evidence="9">Belongs to the G-protein coupled receptor 1 family.</text>
</comment>
<organism evidence="12 13">
    <name type="scientific">Pleurodeles waltl</name>
    <name type="common">Iberian ribbed newt</name>
    <dbReference type="NCBI Taxonomy" id="8319"/>
    <lineage>
        <taxon>Eukaryota</taxon>
        <taxon>Metazoa</taxon>
        <taxon>Chordata</taxon>
        <taxon>Craniata</taxon>
        <taxon>Vertebrata</taxon>
        <taxon>Euteleostomi</taxon>
        <taxon>Amphibia</taxon>
        <taxon>Batrachia</taxon>
        <taxon>Caudata</taxon>
        <taxon>Salamandroidea</taxon>
        <taxon>Salamandridae</taxon>
        <taxon>Pleurodelinae</taxon>
        <taxon>Pleurodeles</taxon>
    </lineage>
</organism>
<keyword evidence="2 10" id="KW-1003">Cell membrane</keyword>
<feature type="domain" description="G-protein coupled receptors family 1 profile" evidence="11">
    <location>
        <begin position="1"/>
        <end position="232"/>
    </location>
</feature>
<evidence type="ECO:0000256" key="8">
    <source>
        <dbReference type="ARBA" id="ARBA00023224"/>
    </source>
</evidence>
<evidence type="ECO:0000256" key="7">
    <source>
        <dbReference type="ARBA" id="ARBA00023136"/>
    </source>
</evidence>
<keyword evidence="9" id="KW-0675">Receptor</keyword>
<evidence type="ECO:0000256" key="4">
    <source>
        <dbReference type="ARBA" id="ARBA00022692"/>
    </source>
</evidence>
<evidence type="ECO:0000259" key="11">
    <source>
        <dbReference type="PROSITE" id="PS50262"/>
    </source>
</evidence>
<keyword evidence="8 9" id="KW-0807">Transducer</keyword>
<name>A0AAV7QKN1_PLEWA</name>
<feature type="transmembrane region" description="Helical" evidence="10">
    <location>
        <begin position="179"/>
        <end position="203"/>
    </location>
</feature>
<keyword evidence="13" id="KW-1185">Reference proteome</keyword>
<keyword evidence="9" id="KW-0297">G-protein coupled receptor</keyword>
<dbReference type="PROSITE" id="PS50262">
    <property type="entry name" value="G_PROTEIN_RECEP_F1_2"/>
    <property type="match status" value="1"/>
</dbReference>
<dbReference type="PRINTS" id="PR00237">
    <property type="entry name" value="GPCRRHODOPSN"/>
</dbReference>
<feature type="transmembrane region" description="Helical" evidence="10">
    <location>
        <begin position="136"/>
        <end position="158"/>
    </location>
</feature>
<proteinExistence type="inferred from homology"/>
<protein>
    <recommendedName>
        <fullName evidence="10">Olfactory receptor</fullName>
    </recommendedName>
</protein>
<evidence type="ECO:0000256" key="6">
    <source>
        <dbReference type="ARBA" id="ARBA00022989"/>
    </source>
</evidence>
<evidence type="ECO:0000256" key="1">
    <source>
        <dbReference type="ARBA" id="ARBA00004651"/>
    </source>
</evidence>
<keyword evidence="7 10" id="KW-0472">Membrane</keyword>
<feature type="transmembrane region" description="Helical" evidence="10">
    <location>
        <begin position="74"/>
        <end position="99"/>
    </location>
</feature>
<evidence type="ECO:0000256" key="2">
    <source>
        <dbReference type="ARBA" id="ARBA00022475"/>
    </source>
</evidence>
<dbReference type="SUPFAM" id="SSF81321">
    <property type="entry name" value="Family A G protein-coupled receptor-like"/>
    <property type="match status" value="1"/>
</dbReference>
<dbReference type="GO" id="GO:0004984">
    <property type="term" value="F:olfactory receptor activity"/>
    <property type="evidence" value="ECO:0007669"/>
    <property type="project" value="InterPro"/>
</dbReference>
<dbReference type="AlphaFoldDB" id="A0AAV7QKN1"/>
<keyword evidence="5 10" id="KW-0552">Olfaction</keyword>
<evidence type="ECO:0000256" key="5">
    <source>
        <dbReference type="ARBA" id="ARBA00022725"/>
    </source>
</evidence>
<accession>A0AAV7QKN1</accession>
<feature type="transmembrane region" description="Helical" evidence="10">
    <location>
        <begin position="34"/>
        <end position="62"/>
    </location>
</feature>
<dbReference type="Gene3D" id="1.20.1070.10">
    <property type="entry name" value="Rhodopsin 7-helix transmembrane proteins"/>
    <property type="match status" value="1"/>
</dbReference>
<dbReference type="InterPro" id="IPR017452">
    <property type="entry name" value="GPCR_Rhodpsn_7TM"/>
</dbReference>
<keyword evidence="6 10" id="KW-1133">Transmembrane helix</keyword>
<dbReference type="GO" id="GO:0004930">
    <property type="term" value="F:G protein-coupled receptor activity"/>
    <property type="evidence" value="ECO:0007669"/>
    <property type="project" value="UniProtKB-KW"/>
</dbReference>
<dbReference type="Proteomes" id="UP001066276">
    <property type="component" value="Chromosome 6"/>
</dbReference>
<keyword evidence="3 10" id="KW-0716">Sensory transduction</keyword>
<dbReference type="FunFam" id="1.20.1070.10:FF:000001">
    <property type="entry name" value="Olfactory receptor"/>
    <property type="match status" value="1"/>
</dbReference>
<evidence type="ECO:0000256" key="9">
    <source>
        <dbReference type="RuleBase" id="RU000688"/>
    </source>
</evidence>
<dbReference type="PRINTS" id="PR00245">
    <property type="entry name" value="OLFACTORYR"/>
</dbReference>
<reference evidence="12" key="1">
    <citation type="journal article" date="2022" name="bioRxiv">
        <title>Sequencing and chromosome-scale assembly of the giantPleurodeles waltlgenome.</title>
        <authorList>
            <person name="Brown T."/>
            <person name="Elewa A."/>
            <person name="Iarovenko S."/>
            <person name="Subramanian E."/>
            <person name="Araus A.J."/>
            <person name="Petzold A."/>
            <person name="Susuki M."/>
            <person name="Suzuki K.-i.T."/>
            <person name="Hayashi T."/>
            <person name="Toyoda A."/>
            <person name="Oliveira C."/>
            <person name="Osipova E."/>
            <person name="Leigh N.D."/>
            <person name="Simon A."/>
            <person name="Yun M.H."/>
        </authorList>
    </citation>
    <scope>NUCLEOTIDE SEQUENCE</scope>
    <source>
        <strain evidence="12">20211129_DDA</strain>
        <tissue evidence="12">Liver</tissue>
    </source>
</reference>
<keyword evidence="4 9" id="KW-0812">Transmembrane</keyword>
<dbReference type="PROSITE" id="PS00237">
    <property type="entry name" value="G_PROTEIN_RECEP_F1_1"/>
    <property type="match status" value="1"/>
</dbReference>